<dbReference type="EMBL" id="MDEN01000039">
    <property type="protein sequence ID" value="OCX25899.1"/>
    <property type="molecule type" value="Genomic_DNA"/>
</dbReference>
<organism evidence="1 2">
    <name type="scientific">Pseudomonas graminis</name>
    <dbReference type="NCBI Taxonomy" id="158627"/>
    <lineage>
        <taxon>Bacteria</taxon>
        <taxon>Pseudomonadati</taxon>
        <taxon>Pseudomonadota</taxon>
        <taxon>Gammaproteobacteria</taxon>
        <taxon>Pseudomonadales</taxon>
        <taxon>Pseudomonadaceae</taxon>
        <taxon>Pseudomonas</taxon>
    </lineage>
</organism>
<gene>
    <name evidence="1" type="ORF">BBI10_00350</name>
</gene>
<proteinExistence type="predicted"/>
<reference evidence="1 2" key="1">
    <citation type="submission" date="2016-08" db="EMBL/GenBank/DDBJ databases">
        <title>Whole genome sequence of Pseudomonas graminis strain UASWS1507, a potential biological control agent for agriculture.</title>
        <authorList>
            <person name="Crovadore J."/>
            <person name="Calmin G."/>
            <person name="Chablais R."/>
            <person name="Cochard B."/>
            <person name="Lefort F."/>
        </authorList>
    </citation>
    <scope>NUCLEOTIDE SEQUENCE [LARGE SCALE GENOMIC DNA]</scope>
    <source>
        <strain evidence="1 2">UASWS1507</strain>
    </source>
</reference>
<comment type="caution">
    <text evidence="1">The sequence shown here is derived from an EMBL/GenBank/DDBJ whole genome shotgun (WGS) entry which is preliminary data.</text>
</comment>
<dbReference type="AlphaFoldDB" id="A0A1C2EFW2"/>
<evidence type="ECO:0000313" key="1">
    <source>
        <dbReference type="EMBL" id="OCX25899.1"/>
    </source>
</evidence>
<protein>
    <submittedName>
        <fullName evidence="1">Uncharacterized protein</fullName>
    </submittedName>
</protein>
<dbReference type="Proteomes" id="UP000095143">
    <property type="component" value="Unassembled WGS sequence"/>
</dbReference>
<sequence>MTPPNIDYIATQRTLELAEELLATCSEDLSHQEFELETADKELRTAEALVSLVKRNDSRSKVLKDCGEYGSLYSAQIDGVDLEQCQQFVHTLRYRATAFQQRVDQCNQAISLLRNDISDLRAVLETPFYDRYKYLAVIGSGPGAAFFIYRPVKWLEKWMSPPVCNKLRSW</sequence>
<accession>A0A1C2EFW2</accession>
<evidence type="ECO:0000313" key="2">
    <source>
        <dbReference type="Proteomes" id="UP000095143"/>
    </source>
</evidence>
<name>A0A1C2EFW2_9PSED</name>